<accession>A0AAE3LIN4</accession>
<evidence type="ECO:0000256" key="1">
    <source>
        <dbReference type="SAM" id="Phobius"/>
    </source>
</evidence>
<dbReference type="RefSeq" id="WP_267302030.1">
    <property type="nucleotide sequence ID" value="NZ_JAOQJZ010000022.1"/>
</dbReference>
<organism evidence="2 3">
    <name type="scientific">Hominimerdicola aceti</name>
    <dbReference type="NCBI Taxonomy" id="2981726"/>
    <lineage>
        <taxon>Bacteria</taxon>
        <taxon>Bacillati</taxon>
        <taxon>Bacillota</taxon>
        <taxon>Clostridia</taxon>
        <taxon>Eubacteriales</taxon>
        <taxon>Oscillospiraceae</taxon>
        <taxon>Hominimerdicola</taxon>
    </lineage>
</organism>
<evidence type="ECO:0000313" key="3">
    <source>
        <dbReference type="Proteomes" id="UP001208131"/>
    </source>
</evidence>
<evidence type="ECO:0000313" key="2">
    <source>
        <dbReference type="EMBL" id="MCU6706993.1"/>
    </source>
</evidence>
<keyword evidence="1" id="KW-0472">Membrane</keyword>
<feature type="transmembrane region" description="Helical" evidence="1">
    <location>
        <begin position="42"/>
        <end position="63"/>
    </location>
</feature>
<dbReference type="AlphaFoldDB" id="A0AAE3LIN4"/>
<dbReference type="EMBL" id="JAOQJZ010000022">
    <property type="protein sequence ID" value="MCU6706993.1"/>
    <property type="molecule type" value="Genomic_DNA"/>
</dbReference>
<sequence length="150" mass="17441">MKSKSKFTVKMPSEIYKGEVFITAFFIVLNVMYTIFGNPPHFPMYISTILFVFIPIAFSLLWIRKLKIVVSGSKITVRKILGFKYSVDVSEITKIKWIINNTRLGVNEKIIIYVNSEHFAVETLMDGFEIMSEYLLKNVDPDKIIYINKK</sequence>
<reference evidence="2 3" key="1">
    <citation type="journal article" date="2021" name="ISME Commun">
        <title>Automated analysis of genomic sequences facilitates high-throughput and comprehensive description of bacteria.</title>
        <authorList>
            <person name="Hitch T.C.A."/>
        </authorList>
    </citation>
    <scope>NUCLEOTIDE SEQUENCE [LARGE SCALE GENOMIC DNA]</scope>
    <source>
        <strain evidence="2 3">Sanger_31</strain>
    </source>
</reference>
<dbReference type="Proteomes" id="UP001208131">
    <property type="component" value="Unassembled WGS sequence"/>
</dbReference>
<comment type="caution">
    <text evidence="2">The sequence shown here is derived from an EMBL/GenBank/DDBJ whole genome shotgun (WGS) entry which is preliminary data.</text>
</comment>
<name>A0AAE3LIN4_9FIRM</name>
<keyword evidence="3" id="KW-1185">Reference proteome</keyword>
<keyword evidence="1" id="KW-1133">Transmembrane helix</keyword>
<feature type="transmembrane region" description="Helical" evidence="1">
    <location>
        <begin position="20"/>
        <end position="36"/>
    </location>
</feature>
<keyword evidence="1" id="KW-0812">Transmembrane</keyword>
<gene>
    <name evidence="2" type="ORF">OCV57_13845</name>
</gene>
<protein>
    <submittedName>
        <fullName evidence="2">Uncharacterized protein</fullName>
    </submittedName>
</protein>
<proteinExistence type="predicted"/>